<dbReference type="EMBL" id="BPLR01018411">
    <property type="protein sequence ID" value="GIY99326.1"/>
    <property type="molecule type" value="Genomic_DNA"/>
</dbReference>
<proteinExistence type="predicted"/>
<protein>
    <submittedName>
        <fullName evidence="1">Uncharacterized protein</fullName>
    </submittedName>
</protein>
<dbReference type="AlphaFoldDB" id="A0AAV4XW94"/>
<sequence length="84" mass="9331">MSRFSHATRSPVTTQKLLINRSNQTALGLAALSLFPLKFPCCSSLSIRPVFLQICCGERVLTASSRNWTTISDSGSRQSCRRIR</sequence>
<reference evidence="1 2" key="1">
    <citation type="submission" date="2021-06" db="EMBL/GenBank/DDBJ databases">
        <title>Caerostris extrusa draft genome.</title>
        <authorList>
            <person name="Kono N."/>
            <person name="Arakawa K."/>
        </authorList>
    </citation>
    <scope>NUCLEOTIDE SEQUENCE [LARGE SCALE GENOMIC DNA]</scope>
</reference>
<accession>A0AAV4XW94</accession>
<organism evidence="1 2">
    <name type="scientific">Caerostris extrusa</name>
    <name type="common">Bark spider</name>
    <name type="synonym">Caerostris bankana</name>
    <dbReference type="NCBI Taxonomy" id="172846"/>
    <lineage>
        <taxon>Eukaryota</taxon>
        <taxon>Metazoa</taxon>
        <taxon>Ecdysozoa</taxon>
        <taxon>Arthropoda</taxon>
        <taxon>Chelicerata</taxon>
        <taxon>Arachnida</taxon>
        <taxon>Araneae</taxon>
        <taxon>Araneomorphae</taxon>
        <taxon>Entelegynae</taxon>
        <taxon>Araneoidea</taxon>
        <taxon>Araneidae</taxon>
        <taxon>Caerostris</taxon>
    </lineage>
</organism>
<evidence type="ECO:0000313" key="1">
    <source>
        <dbReference type="EMBL" id="GIY99326.1"/>
    </source>
</evidence>
<comment type="caution">
    <text evidence="1">The sequence shown here is derived from an EMBL/GenBank/DDBJ whole genome shotgun (WGS) entry which is preliminary data.</text>
</comment>
<gene>
    <name evidence="1" type="ORF">CEXT_414131</name>
</gene>
<name>A0AAV4XW94_CAEEX</name>
<evidence type="ECO:0000313" key="2">
    <source>
        <dbReference type="Proteomes" id="UP001054945"/>
    </source>
</evidence>
<dbReference type="Proteomes" id="UP001054945">
    <property type="component" value="Unassembled WGS sequence"/>
</dbReference>
<keyword evidence="2" id="KW-1185">Reference proteome</keyword>